<dbReference type="EMBL" id="AP006494">
    <property type="protein sequence ID" value="BAM80821.1"/>
    <property type="molecule type" value="Genomic_DNA"/>
</dbReference>
<feature type="compositionally biased region" description="Basic and acidic residues" evidence="1">
    <location>
        <begin position="419"/>
        <end position="447"/>
    </location>
</feature>
<evidence type="ECO:0000256" key="1">
    <source>
        <dbReference type="SAM" id="MobiDB-lite"/>
    </source>
</evidence>
<dbReference type="Pfam" id="PF04187">
    <property type="entry name" value="Cofac_haem_bdg"/>
    <property type="match status" value="1"/>
</dbReference>
<keyword evidence="4" id="KW-1185">Reference proteome</keyword>
<accession>M1USZ6</accession>
<dbReference type="Proteomes" id="UP000007014">
    <property type="component" value="Chromosome 12"/>
</dbReference>
<dbReference type="CDD" id="cd14727">
    <property type="entry name" value="ChanN-like"/>
    <property type="match status" value="1"/>
</dbReference>
<evidence type="ECO:0000313" key="3">
    <source>
        <dbReference type="EMBL" id="BAM80821.1"/>
    </source>
</evidence>
<dbReference type="Gramene" id="CML230CT">
    <property type="protein sequence ID" value="CML230CT"/>
    <property type="gene ID" value="CML230C"/>
</dbReference>
<evidence type="ECO:0000259" key="2">
    <source>
        <dbReference type="Pfam" id="PF04187"/>
    </source>
</evidence>
<dbReference type="AlphaFoldDB" id="M1USZ6"/>
<dbReference type="SUPFAM" id="SSF159501">
    <property type="entry name" value="EreA/ChaN-like"/>
    <property type="match status" value="1"/>
</dbReference>
<dbReference type="RefSeq" id="XP_005536857.1">
    <property type="nucleotide sequence ID" value="XM_005536800.1"/>
</dbReference>
<dbReference type="Gene3D" id="3.40.50.11550">
    <property type="match status" value="1"/>
</dbReference>
<gene>
    <name evidence="3" type="ORF">CYME_CML230C</name>
</gene>
<dbReference type="KEGG" id="cme:CYME_CML230C"/>
<feature type="domain" description="Haem-binding uptake Tiki superfamily ChaN" evidence="2">
    <location>
        <begin position="149"/>
        <end position="366"/>
    </location>
</feature>
<name>M1USZ6_CYAM1</name>
<evidence type="ECO:0000313" key="4">
    <source>
        <dbReference type="Proteomes" id="UP000007014"/>
    </source>
</evidence>
<dbReference type="GeneID" id="16994655"/>
<feature type="region of interest" description="Disordered" evidence="1">
    <location>
        <begin position="412"/>
        <end position="471"/>
    </location>
</feature>
<organism evidence="3 4">
    <name type="scientific">Cyanidioschyzon merolae (strain NIES-3377 / 10D)</name>
    <name type="common">Unicellular red alga</name>
    <dbReference type="NCBI Taxonomy" id="280699"/>
    <lineage>
        <taxon>Eukaryota</taxon>
        <taxon>Rhodophyta</taxon>
        <taxon>Bangiophyceae</taxon>
        <taxon>Cyanidiales</taxon>
        <taxon>Cyanidiaceae</taxon>
        <taxon>Cyanidioschyzon</taxon>
    </lineage>
</organism>
<reference evidence="3 4" key="2">
    <citation type="journal article" date="2007" name="BMC Biol.">
        <title>A 100%-complete sequence reveals unusually simple genomic features in the hot-spring red alga Cyanidioschyzon merolae.</title>
        <authorList>
            <person name="Nozaki H."/>
            <person name="Takano H."/>
            <person name="Misumi O."/>
            <person name="Terasawa K."/>
            <person name="Matsuzaki M."/>
            <person name="Maruyama S."/>
            <person name="Nishida K."/>
            <person name="Yagisawa F."/>
            <person name="Yoshida Y."/>
            <person name="Fujiwara T."/>
            <person name="Takio S."/>
            <person name="Tamura K."/>
            <person name="Chung S.J."/>
            <person name="Nakamura S."/>
            <person name="Kuroiwa H."/>
            <person name="Tanaka K."/>
            <person name="Sato N."/>
            <person name="Kuroiwa T."/>
        </authorList>
    </citation>
    <scope>NUCLEOTIDE SEQUENCE [LARGE SCALE GENOMIC DNA]</scope>
    <source>
        <strain evidence="3 4">10D</strain>
    </source>
</reference>
<protein>
    <recommendedName>
        <fullName evidence="2">Haem-binding uptake Tiki superfamily ChaN domain-containing protein</fullName>
    </recommendedName>
</protein>
<dbReference type="OrthoDB" id="8300214at2759"/>
<dbReference type="InterPro" id="IPR007314">
    <property type="entry name" value="Cofac_haem-bd_dom"/>
</dbReference>
<sequence length="471" mass="53641">MAIGCMEQTRKRRRTGCFHTLGFDWRQALATAFMPPEPRGFSAAACQRATRWQTVQPRARRRTLSERRLQMLYVSRREFLWQLAAGAATLGFHSVKKPVAPAASNSAPPAPVNGRLAPLGAIFDTMIGSFLPPRPERLLSRRIRHKGARSVLLVGETHTDRQHHRVQLALLDSFVKHVRGQRNESIAGAPIAIGMEHFYRQHQVHLDRYIAGKIELRQLLAITRFELTFGYSAQLWQDILEYARENRIQVVGLNTPFELVQLVAHYGLDHLPERLYEVLPRDMDVHGNAAHRERFIQRMKALGVEAHGPLINDEAALQRMYESQVLWDEYMSESAALWLERNPRGHLCIFAGNGHVEGRVGIPDRLTRRSGRPTFTVVPYTVPFQSDGWPDIPHPGNRDVGDWLWYLPVGSGGAESDESDPKSQRQQRFGERFGYRIARSTESDMRLMGRGAARTIQRGTQTKSVDEPDWV</sequence>
<reference evidence="3 4" key="1">
    <citation type="journal article" date="2004" name="Nature">
        <title>Genome sequence of the ultrasmall unicellular red alga Cyanidioschyzon merolae 10D.</title>
        <authorList>
            <person name="Matsuzaki M."/>
            <person name="Misumi O."/>
            <person name="Shin-i T."/>
            <person name="Maruyama S."/>
            <person name="Takahara M."/>
            <person name="Miyagishima S."/>
            <person name="Mori T."/>
            <person name="Nishida K."/>
            <person name="Yagisawa F."/>
            <person name="Nishida K."/>
            <person name="Yoshida Y."/>
            <person name="Nishimura Y."/>
            <person name="Nakao S."/>
            <person name="Kobayashi T."/>
            <person name="Momoyama Y."/>
            <person name="Higashiyama T."/>
            <person name="Minoda A."/>
            <person name="Sano M."/>
            <person name="Nomoto H."/>
            <person name="Oishi K."/>
            <person name="Hayashi H."/>
            <person name="Ohta F."/>
            <person name="Nishizaka S."/>
            <person name="Haga S."/>
            <person name="Miura S."/>
            <person name="Morishita T."/>
            <person name="Kabeya Y."/>
            <person name="Terasawa K."/>
            <person name="Suzuki Y."/>
            <person name="Ishii Y."/>
            <person name="Asakawa S."/>
            <person name="Takano H."/>
            <person name="Ohta N."/>
            <person name="Kuroiwa H."/>
            <person name="Tanaka K."/>
            <person name="Shimizu N."/>
            <person name="Sugano S."/>
            <person name="Sato N."/>
            <person name="Nozaki H."/>
            <person name="Ogasawara N."/>
            <person name="Kohara Y."/>
            <person name="Kuroiwa T."/>
        </authorList>
    </citation>
    <scope>NUCLEOTIDE SEQUENCE [LARGE SCALE GENOMIC DNA]</scope>
    <source>
        <strain evidence="3 4">10D</strain>
    </source>
</reference>
<proteinExistence type="predicted"/>
<dbReference type="HOGENOM" id="CLU_580567_0_0_1"/>